<evidence type="ECO:0000313" key="2">
    <source>
        <dbReference type="EMBL" id="KAK1690430.1"/>
    </source>
</evidence>
<dbReference type="AlphaFoldDB" id="A0AAJ0EXY7"/>
<evidence type="ECO:0000259" key="1">
    <source>
        <dbReference type="PROSITE" id="PS00028"/>
    </source>
</evidence>
<name>A0AAJ0EXY7_9PEZI</name>
<organism evidence="2 3">
    <name type="scientific">Colletotrichum godetiae</name>
    <dbReference type="NCBI Taxonomy" id="1209918"/>
    <lineage>
        <taxon>Eukaryota</taxon>
        <taxon>Fungi</taxon>
        <taxon>Dikarya</taxon>
        <taxon>Ascomycota</taxon>
        <taxon>Pezizomycotina</taxon>
        <taxon>Sordariomycetes</taxon>
        <taxon>Hypocreomycetidae</taxon>
        <taxon>Glomerellales</taxon>
        <taxon>Glomerellaceae</taxon>
        <taxon>Colletotrichum</taxon>
        <taxon>Colletotrichum acutatum species complex</taxon>
    </lineage>
</organism>
<reference evidence="2" key="1">
    <citation type="submission" date="2021-06" db="EMBL/GenBank/DDBJ databases">
        <title>Comparative genomics, transcriptomics and evolutionary studies reveal genomic signatures of adaptation to plant cell wall in hemibiotrophic fungi.</title>
        <authorList>
            <consortium name="DOE Joint Genome Institute"/>
            <person name="Baroncelli R."/>
            <person name="Diaz J.F."/>
            <person name="Benocci T."/>
            <person name="Peng M."/>
            <person name="Battaglia E."/>
            <person name="Haridas S."/>
            <person name="Andreopoulos W."/>
            <person name="Labutti K."/>
            <person name="Pangilinan J."/>
            <person name="Floch G.L."/>
            <person name="Makela M.R."/>
            <person name="Henrissat B."/>
            <person name="Grigoriev I.V."/>
            <person name="Crouch J.A."/>
            <person name="De Vries R.P."/>
            <person name="Sukno S.A."/>
            <person name="Thon M.R."/>
        </authorList>
    </citation>
    <scope>NUCLEOTIDE SEQUENCE</scope>
    <source>
        <strain evidence="2">CBS 193.32</strain>
    </source>
</reference>
<dbReference type="RefSeq" id="XP_060434125.1">
    <property type="nucleotide sequence ID" value="XM_060566983.1"/>
</dbReference>
<gene>
    <name evidence="2" type="ORF">BDP55DRAFT_349117</name>
</gene>
<proteinExistence type="predicted"/>
<dbReference type="InterPro" id="IPR013087">
    <property type="entry name" value="Znf_C2H2_type"/>
</dbReference>
<sequence>MSGDLSVQRQCQTCLATFSAPQELHAHLEAYRSQERTLATQIERCRAHMTLATELPETHDLDGASLTVCRSNYHGSHSRRICPYDGCNLAPFKTRQTLIRHFETHVPCFEVCVYCFDRLTTVSTFRKHAQTHRGANHRKNTFMSGISDDLHAQAILELDRLLDCKISSTLSNTTSAKKRALDTSELTTETSQPYKKTKSLKSMFMTSATTLENDCSAIRAGPLPPEPPKVPSFFDAVDFFAPPLFYDNTQVFTDNFDAPLFDAPPPMPNHEDQFQGGNSGYLSVSAMAPMSSDTRCLPEGSF</sequence>
<protein>
    <recommendedName>
        <fullName evidence="1">C2H2-type domain-containing protein</fullName>
    </recommendedName>
</protein>
<keyword evidence="3" id="KW-1185">Reference proteome</keyword>
<dbReference type="PROSITE" id="PS00028">
    <property type="entry name" value="ZINC_FINGER_C2H2_1"/>
    <property type="match status" value="1"/>
</dbReference>
<feature type="domain" description="C2H2-type" evidence="1">
    <location>
        <begin position="112"/>
        <end position="132"/>
    </location>
</feature>
<accession>A0AAJ0EXY7</accession>
<dbReference type="SMART" id="SM00355">
    <property type="entry name" value="ZnF_C2H2"/>
    <property type="match status" value="2"/>
</dbReference>
<evidence type="ECO:0000313" key="3">
    <source>
        <dbReference type="Proteomes" id="UP001224890"/>
    </source>
</evidence>
<dbReference type="GeneID" id="85451509"/>
<comment type="caution">
    <text evidence="2">The sequence shown here is derived from an EMBL/GenBank/DDBJ whole genome shotgun (WGS) entry which is preliminary data.</text>
</comment>
<dbReference type="EMBL" id="JAHMHR010000006">
    <property type="protein sequence ID" value="KAK1690430.1"/>
    <property type="molecule type" value="Genomic_DNA"/>
</dbReference>
<dbReference type="Proteomes" id="UP001224890">
    <property type="component" value="Unassembled WGS sequence"/>
</dbReference>